<dbReference type="Proteomes" id="UP000187406">
    <property type="component" value="Unassembled WGS sequence"/>
</dbReference>
<keyword evidence="3" id="KW-1185">Reference proteome</keyword>
<dbReference type="FunCoup" id="A0A1Q3CVX5">
    <property type="interactions" value="575"/>
</dbReference>
<gene>
    <name evidence="2" type="ORF">CFOL_v3_27828</name>
</gene>
<comment type="caution">
    <text evidence="2">The sequence shown here is derived from an EMBL/GenBank/DDBJ whole genome shotgun (WGS) entry which is preliminary data.</text>
</comment>
<dbReference type="PANTHER" id="PTHR36005">
    <property type="entry name" value="DNA LIGASE-LIKE PROTEIN"/>
    <property type="match status" value="1"/>
</dbReference>
<dbReference type="PANTHER" id="PTHR36005:SF1">
    <property type="entry name" value="DNA LIGASE-LIKE PROTEIN"/>
    <property type="match status" value="1"/>
</dbReference>
<reference evidence="3" key="1">
    <citation type="submission" date="2016-04" db="EMBL/GenBank/DDBJ databases">
        <title>Cephalotus genome sequencing.</title>
        <authorList>
            <person name="Fukushima K."/>
            <person name="Hasebe M."/>
            <person name="Fang X."/>
        </authorList>
    </citation>
    <scope>NUCLEOTIDE SEQUENCE [LARGE SCALE GENOMIC DNA]</scope>
    <source>
        <strain evidence="3">cv. St1</strain>
    </source>
</reference>
<feature type="region of interest" description="Disordered" evidence="1">
    <location>
        <begin position="354"/>
        <end position="419"/>
    </location>
</feature>
<dbReference type="InParanoid" id="A0A1Q3CVX5"/>
<proteinExistence type="predicted"/>
<dbReference type="AlphaFoldDB" id="A0A1Q3CVX5"/>
<dbReference type="EMBL" id="BDDD01003193">
    <property type="protein sequence ID" value="GAV84384.1"/>
    <property type="molecule type" value="Genomic_DNA"/>
</dbReference>
<evidence type="ECO:0000313" key="3">
    <source>
        <dbReference type="Proteomes" id="UP000187406"/>
    </source>
</evidence>
<feature type="region of interest" description="Disordered" evidence="1">
    <location>
        <begin position="289"/>
        <end position="336"/>
    </location>
</feature>
<feature type="compositionally biased region" description="Polar residues" evidence="1">
    <location>
        <begin position="293"/>
        <end position="307"/>
    </location>
</feature>
<feature type="compositionally biased region" description="Basic and acidic residues" evidence="1">
    <location>
        <begin position="365"/>
        <end position="379"/>
    </location>
</feature>
<accession>A0A1Q3CVX5</accession>
<evidence type="ECO:0000256" key="1">
    <source>
        <dbReference type="SAM" id="MobiDB-lite"/>
    </source>
</evidence>
<organism evidence="2 3">
    <name type="scientific">Cephalotus follicularis</name>
    <name type="common">Albany pitcher plant</name>
    <dbReference type="NCBI Taxonomy" id="3775"/>
    <lineage>
        <taxon>Eukaryota</taxon>
        <taxon>Viridiplantae</taxon>
        <taxon>Streptophyta</taxon>
        <taxon>Embryophyta</taxon>
        <taxon>Tracheophyta</taxon>
        <taxon>Spermatophyta</taxon>
        <taxon>Magnoliopsida</taxon>
        <taxon>eudicotyledons</taxon>
        <taxon>Gunneridae</taxon>
        <taxon>Pentapetalae</taxon>
        <taxon>rosids</taxon>
        <taxon>fabids</taxon>
        <taxon>Oxalidales</taxon>
        <taxon>Cephalotaceae</taxon>
        <taxon>Cephalotus</taxon>
    </lineage>
</organism>
<dbReference type="OrthoDB" id="1185978at2759"/>
<dbReference type="STRING" id="3775.A0A1Q3CVX5"/>
<name>A0A1Q3CVX5_CEPFO</name>
<feature type="region of interest" description="Disordered" evidence="1">
    <location>
        <begin position="527"/>
        <end position="550"/>
    </location>
</feature>
<feature type="non-terminal residue" evidence="2">
    <location>
        <position position="550"/>
    </location>
</feature>
<feature type="compositionally biased region" description="Acidic residues" evidence="1">
    <location>
        <begin position="395"/>
        <end position="406"/>
    </location>
</feature>
<protein>
    <submittedName>
        <fullName evidence="2">Uncharacterized protein</fullName>
    </submittedName>
</protein>
<sequence>MKASLKGRYEGDKSSAASALIVNVGDAKLRASFTDTTFIDGPSLNGVALALEKPGSFIIDYNVPKKDFRFQFMNTIRVAEKPLNMTYIHHRGDNRTILDGTLVFDSANKVSANHAIGSRNCKLKYTYLHRGLTTFEPCYDLAKNSWDFAVWRKVYDDDVFRASYQTSSQLLGLEWSRKSKVNGNFKGTYNHLHDVSSSERMTTRHATFKSLSLVQKPLSSILEKIRQRKQEIFRKSVSLSIASSFNDDEFYMDLEPGNAPIEEMEDFTAAKAASDETIAHRTDVDNNLDVLSANGSTETKTQSSHESIPSPVDLLLDSQTSDSKDSFPDDTPSSPLEEVLAPSLLALNLKLHSAPPEDISSDEENNNKENVDPHLHRSVDLSSSPNGDPVKAFVDDEAAEEDDSDNDPFRFQDNDEDEDAEELNNMIATGSEEKPIDVKKRNELHQKWLEQQDDARTEKFLQILISGWKQAETALIDEKDGEGEENNEESGDEAAEDLVTANVVTNLRKAKQMIAQMFTDLNDAYISSDDEETETRQVKQCLSEKAVSSY</sequence>
<evidence type="ECO:0000313" key="2">
    <source>
        <dbReference type="EMBL" id="GAV84384.1"/>
    </source>
</evidence>